<dbReference type="AlphaFoldDB" id="A0A6C0B8G4"/>
<evidence type="ECO:0008006" key="7">
    <source>
        <dbReference type="Google" id="ProtNLM"/>
    </source>
</evidence>
<dbReference type="Pfam" id="PF02797">
    <property type="entry name" value="Chal_sti_synt_C"/>
    <property type="match status" value="1"/>
</dbReference>
<dbReference type="InterPro" id="IPR012328">
    <property type="entry name" value="Chalcone/stilbene_synt_C"/>
</dbReference>
<dbReference type="Pfam" id="PF13489">
    <property type="entry name" value="Methyltransf_23"/>
    <property type="match status" value="1"/>
</dbReference>
<dbReference type="SUPFAM" id="SSF53335">
    <property type="entry name" value="S-adenosyl-L-methionine-dependent methyltransferases"/>
    <property type="match status" value="2"/>
</dbReference>
<dbReference type="CDD" id="cd02440">
    <property type="entry name" value="AdoMet_MTases"/>
    <property type="match status" value="1"/>
</dbReference>
<sequence length="835" mass="96070">MSSKIIDYELGIPDYKISISDQLEMINSCLHYGIQNTSFDKIMNKIGVQTKNVCMYTQDYYNKKSYKEKMKIYEEESFYLATKTLDKLMKRIDKNKITHVLAVSCTGTYSPFLQDRIANYFHLNKTCKRIQLQYMGCHAGVKALDLANSLANEKEDNTVLVICLELCSLHAVLPNSTDSLHEIKMNIINNLLFGDGCSAFVVSSEVESKGYEILHTMTYVLPNSENHLTWKMGDNGFLMKIDKSIIENISNNIENALNTFKESCPFSDDDVQLIVHPGGPAILNTIINTLHLETSALNPSFDTLTNYGNMSSCTIFFVLNQYIMNNKENLKKYGLFIAFGPGMTIEMTLIKLLNSSNYLIHECILEKNALVSNTMKRSYRRELMDRPLNYTKSYIKKDVYDTYAVFDKLYTYLFKSSTYLSKISSYTPTNLLEIGSGSGWMANRIAETFPTLQVESVDRNELSLTFCKKYEKPNVSFHSEPKNTKYDIITCSNRIHHLTNEEFIDFVKHHYAMANKGLILVDLENVNVTLQKMGWKILSFLITNNVAIHDGYTSLEKLFTRKEIMELLLQSGIPKNNITIETLFPFRMMITIDKDTHFKNMELDATNKVEYNKKMFNLLSSTYDRATFSLSFFKDIVWKTIMLDTMRVKPEDHIIDLACGTGDLSIMLYKKFNATIVGYDISEEMINIAKIKTKTTGIDNITFKLEDCDKLNLGTNSVDHCTAGYCFRNVPDWKNTLKLVHGATKSGGTINVIDFFYPNNMLFRMVWLPLLWFWTSLNGLWYYGNAKYYNYIYYSILDFVSVEEFSQELNHIGYDDIKIVKLMLGGLYIVQATKK</sequence>
<name>A0A6C0B8G4_9ZZZZ</name>
<feature type="transmembrane region" description="Helical" evidence="3">
    <location>
        <begin position="761"/>
        <end position="783"/>
    </location>
</feature>
<dbReference type="GO" id="GO:0016020">
    <property type="term" value="C:membrane"/>
    <property type="evidence" value="ECO:0007669"/>
    <property type="project" value="InterPro"/>
</dbReference>
<dbReference type="GO" id="GO:0030639">
    <property type="term" value="P:polyketide biosynthetic process"/>
    <property type="evidence" value="ECO:0007669"/>
    <property type="project" value="TreeGrafter"/>
</dbReference>
<dbReference type="Pfam" id="PF08392">
    <property type="entry name" value="FAE1_CUT1_RppA"/>
    <property type="match status" value="1"/>
</dbReference>
<evidence type="ECO:0000256" key="1">
    <source>
        <dbReference type="ARBA" id="ARBA00005531"/>
    </source>
</evidence>
<evidence type="ECO:0000313" key="6">
    <source>
        <dbReference type="EMBL" id="QHS88330.1"/>
    </source>
</evidence>
<dbReference type="InterPro" id="IPR016039">
    <property type="entry name" value="Thiolase-like"/>
</dbReference>
<dbReference type="SUPFAM" id="SSF53901">
    <property type="entry name" value="Thiolase-like"/>
    <property type="match status" value="1"/>
</dbReference>
<dbReference type="PROSITE" id="PS51608">
    <property type="entry name" value="SAM_MT_UBIE"/>
    <property type="match status" value="1"/>
</dbReference>
<protein>
    <recommendedName>
        <fullName evidence="7">Methyltransferase domain-containing protein</fullName>
    </recommendedName>
</protein>
<feature type="domain" description="FAE" evidence="5">
    <location>
        <begin position="13"/>
        <end position="209"/>
    </location>
</feature>
<dbReference type="GO" id="GO:0016747">
    <property type="term" value="F:acyltransferase activity, transferring groups other than amino-acyl groups"/>
    <property type="evidence" value="ECO:0007669"/>
    <property type="project" value="InterPro"/>
</dbReference>
<dbReference type="EMBL" id="MN739095">
    <property type="protein sequence ID" value="QHS88330.1"/>
    <property type="molecule type" value="Genomic_DNA"/>
</dbReference>
<keyword evidence="3" id="KW-1133">Transmembrane helix</keyword>
<dbReference type="PANTHER" id="PTHR11877:SF46">
    <property type="entry name" value="TYPE III POLYKETIDE SYNTHASE A"/>
    <property type="match status" value="1"/>
</dbReference>
<dbReference type="InterPro" id="IPR004033">
    <property type="entry name" value="UbiE/COQ5_MeTrFase"/>
</dbReference>
<proteinExistence type="inferred from homology"/>
<evidence type="ECO:0000259" key="5">
    <source>
        <dbReference type="Pfam" id="PF08392"/>
    </source>
</evidence>
<dbReference type="Pfam" id="PF01209">
    <property type="entry name" value="Ubie_methyltran"/>
    <property type="match status" value="1"/>
</dbReference>
<accession>A0A6C0B8G4</accession>
<keyword evidence="3" id="KW-0472">Membrane</keyword>
<keyword evidence="2" id="KW-0808">Transferase</keyword>
<comment type="similarity">
    <text evidence="1">Belongs to the thiolase-like superfamily. Chalcone/stilbene synthases family.</text>
</comment>
<dbReference type="InterPro" id="IPR029063">
    <property type="entry name" value="SAM-dependent_MTases_sf"/>
</dbReference>
<dbReference type="Gene3D" id="3.40.47.10">
    <property type="match status" value="2"/>
</dbReference>
<dbReference type="GO" id="GO:0008168">
    <property type="term" value="F:methyltransferase activity"/>
    <property type="evidence" value="ECO:0007669"/>
    <property type="project" value="InterPro"/>
</dbReference>
<dbReference type="Gene3D" id="3.40.50.150">
    <property type="entry name" value="Vaccinia Virus protein VP39"/>
    <property type="match status" value="2"/>
</dbReference>
<dbReference type="PANTHER" id="PTHR11877">
    <property type="entry name" value="HYDROXYMETHYLGLUTARYL-COA SYNTHASE"/>
    <property type="match status" value="1"/>
</dbReference>
<reference evidence="6" key="1">
    <citation type="journal article" date="2020" name="Nature">
        <title>Giant virus diversity and host interactions through global metagenomics.</title>
        <authorList>
            <person name="Schulz F."/>
            <person name="Roux S."/>
            <person name="Paez-Espino D."/>
            <person name="Jungbluth S."/>
            <person name="Walsh D.A."/>
            <person name="Denef V.J."/>
            <person name="McMahon K.D."/>
            <person name="Konstantinidis K.T."/>
            <person name="Eloe-Fadrosh E.A."/>
            <person name="Kyrpides N.C."/>
            <person name="Woyke T."/>
        </authorList>
    </citation>
    <scope>NUCLEOTIDE SEQUENCE</scope>
    <source>
        <strain evidence="6">GVMAG-M-3300010158-55</strain>
    </source>
</reference>
<dbReference type="InterPro" id="IPR013601">
    <property type="entry name" value="FAE1_typ3_polyketide_synth"/>
</dbReference>
<keyword evidence="3" id="KW-0812">Transmembrane</keyword>
<organism evidence="6">
    <name type="scientific">viral metagenome</name>
    <dbReference type="NCBI Taxonomy" id="1070528"/>
    <lineage>
        <taxon>unclassified sequences</taxon>
        <taxon>metagenomes</taxon>
        <taxon>organismal metagenomes</taxon>
    </lineage>
</organism>
<dbReference type="GO" id="GO:0006633">
    <property type="term" value="P:fatty acid biosynthetic process"/>
    <property type="evidence" value="ECO:0007669"/>
    <property type="project" value="InterPro"/>
</dbReference>
<evidence type="ECO:0000259" key="4">
    <source>
        <dbReference type="Pfam" id="PF02797"/>
    </source>
</evidence>
<evidence type="ECO:0000256" key="2">
    <source>
        <dbReference type="ARBA" id="ARBA00022679"/>
    </source>
</evidence>
<feature type="domain" description="Chalcone/stilbene synthase C-terminal" evidence="4">
    <location>
        <begin position="214"/>
        <end position="351"/>
    </location>
</feature>
<dbReference type="InterPro" id="IPR011141">
    <property type="entry name" value="Polyketide_synthase_type-III"/>
</dbReference>
<evidence type="ECO:0000256" key="3">
    <source>
        <dbReference type="SAM" id="Phobius"/>
    </source>
</evidence>